<keyword evidence="4 7" id="KW-0812">Transmembrane</keyword>
<accession>A0A2U3AB19</accession>
<keyword evidence="12" id="KW-1185">Reference proteome</keyword>
<keyword evidence="2" id="KW-0813">Transport</keyword>
<dbReference type="InterPro" id="IPR036259">
    <property type="entry name" value="MFS_trans_sf"/>
</dbReference>
<feature type="transmembrane region" description="Helical" evidence="7">
    <location>
        <begin position="294"/>
        <end position="316"/>
    </location>
</feature>
<feature type="transmembrane region" description="Helical" evidence="7">
    <location>
        <begin position="394"/>
        <end position="411"/>
    </location>
</feature>
<feature type="domain" description="Major facilitator superfamily (MFS) profile" evidence="8">
    <location>
        <begin position="4"/>
        <end position="477"/>
    </location>
</feature>
<reference evidence="10 12" key="2">
    <citation type="submission" date="2019-03" db="EMBL/GenBank/DDBJ databases">
        <title>Genomic Encyclopedia of Type Strains, Phase IV (KMG-IV): sequencing the most valuable type-strain genomes for metagenomic binning, comparative biology and taxonomic classification.</title>
        <authorList>
            <person name="Goeker M."/>
        </authorList>
    </citation>
    <scope>NUCLEOTIDE SEQUENCE [LARGE SCALE GENOMIC DNA]</scope>
    <source>
        <strain evidence="10 12">DSM 20580</strain>
    </source>
</reference>
<keyword evidence="5 7" id="KW-1133">Transmembrane helix</keyword>
<dbReference type="Gene3D" id="1.20.1250.20">
    <property type="entry name" value="MFS general substrate transporter like domains"/>
    <property type="match status" value="1"/>
</dbReference>
<organism evidence="9 11">
    <name type="scientific">Kurthia zopfii</name>
    <dbReference type="NCBI Taxonomy" id="1650"/>
    <lineage>
        <taxon>Bacteria</taxon>
        <taxon>Bacillati</taxon>
        <taxon>Bacillota</taxon>
        <taxon>Bacilli</taxon>
        <taxon>Bacillales</taxon>
        <taxon>Caryophanaceae</taxon>
        <taxon>Kurthia</taxon>
    </lineage>
</organism>
<dbReference type="Proteomes" id="UP000294641">
    <property type="component" value="Unassembled WGS sequence"/>
</dbReference>
<dbReference type="PRINTS" id="PR01036">
    <property type="entry name" value="TCRTETB"/>
</dbReference>
<dbReference type="EMBL" id="UGNP01000001">
    <property type="protein sequence ID" value="STX09699.1"/>
    <property type="molecule type" value="Genomic_DNA"/>
</dbReference>
<feature type="transmembrane region" description="Helical" evidence="7">
    <location>
        <begin position="258"/>
        <end position="282"/>
    </location>
</feature>
<feature type="transmembrane region" description="Helical" evidence="7">
    <location>
        <begin position="452"/>
        <end position="472"/>
    </location>
</feature>
<feature type="transmembrane region" description="Helical" evidence="7">
    <location>
        <begin position="102"/>
        <end position="119"/>
    </location>
</feature>
<evidence type="ECO:0000313" key="10">
    <source>
        <dbReference type="EMBL" id="TDR35795.1"/>
    </source>
</evidence>
<evidence type="ECO:0000256" key="1">
    <source>
        <dbReference type="ARBA" id="ARBA00004651"/>
    </source>
</evidence>
<name>A0A2U3AB19_9BACL</name>
<dbReference type="FunFam" id="1.20.1720.10:FF:000004">
    <property type="entry name" value="EmrB/QacA family drug resistance transporter"/>
    <property type="match status" value="1"/>
</dbReference>
<proteinExistence type="predicted"/>
<protein>
    <submittedName>
        <fullName evidence="10">EmrB/QacA subfamily drug resistance transporter</fullName>
    </submittedName>
    <submittedName>
        <fullName evidence="9">Multidrug-efflux transporter 3</fullName>
    </submittedName>
</protein>
<reference evidence="9 11" key="1">
    <citation type="submission" date="2018-06" db="EMBL/GenBank/DDBJ databases">
        <authorList>
            <consortium name="Pathogen Informatics"/>
            <person name="Doyle S."/>
        </authorList>
    </citation>
    <scope>NUCLEOTIDE SEQUENCE [LARGE SCALE GENOMIC DNA]</scope>
    <source>
        <strain evidence="9 11">NCTC10597</strain>
    </source>
</reference>
<gene>
    <name evidence="9" type="primary">bmr3</name>
    <name evidence="10" type="ORF">DFR61_12825</name>
    <name evidence="9" type="ORF">NCTC10597_01392</name>
</gene>
<dbReference type="Gene3D" id="1.20.1720.10">
    <property type="entry name" value="Multidrug resistance protein D"/>
    <property type="match status" value="1"/>
</dbReference>
<dbReference type="SUPFAM" id="SSF103473">
    <property type="entry name" value="MFS general substrate transporter"/>
    <property type="match status" value="1"/>
</dbReference>
<evidence type="ECO:0000256" key="2">
    <source>
        <dbReference type="ARBA" id="ARBA00022448"/>
    </source>
</evidence>
<evidence type="ECO:0000313" key="9">
    <source>
        <dbReference type="EMBL" id="STX09699.1"/>
    </source>
</evidence>
<dbReference type="Proteomes" id="UP000254330">
    <property type="component" value="Unassembled WGS sequence"/>
</dbReference>
<feature type="transmembrane region" description="Helical" evidence="7">
    <location>
        <begin position="215"/>
        <end position="237"/>
    </location>
</feature>
<dbReference type="EMBL" id="SNZG01000028">
    <property type="protein sequence ID" value="TDR35795.1"/>
    <property type="molecule type" value="Genomic_DNA"/>
</dbReference>
<dbReference type="GO" id="GO:0022857">
    <property type="term" value="F:transmembrane transporter activity"/>
    <property type="evidence" value="ECO:0007669"/>
    <property type="project" value="InterPro"/>
</dbReference>
<feature type="transmembrane region" description="Helical" evidence="7">
    <location>
        <begin position="349"/>
        <end position="373"/>
    </location>
</feature>
<feature type="transmembrane region" description="Helical" evidence="7">
    <location>
        <begin position="156"/>
        <end position="177"/>
    </location>
</feature>
<evidence type="ECO:0000256" key="5">
    <source>
        <dbReference type="ARBA" id="ARBA00022989"/>
    </source>
</evidence>
<comment type="caution">
    <text evidence="9">The sequence shown here is derived from an EMBL/GenBank/DDBJ whole genome shotgun (WGS) entry which is preliminary data.</text>
</comment>
<evidence type="ECO:0000313" key="12">
    <source>
        <dbReference type="Proteomes" id="UP000294641"/>
    </source>
</evidence>
<dbReference type="PANTHER" id="PTHR23501">
    <property type="entry name" value="MAJOR FACILITATOR SUPERFAMILY"/>
    <property type="match status" value="1"/>
</dbReference>
<feature type="transmembrane region" description="Helical" evidence="7">
    <location>
        <begin position="323"/>
        <end position="343"/>
    </location>
</feature>
<feature type="transmembrane region" description="Helical" evidence="7">
    <location>
        <begin position="70"/>
        <end position="96"/>
    </location>
</feature>
<dbReference type="GO" id="GO:0005886">
    <property type="term" value="C:plasma membrane"/>
    <property type="evidence" value="ECO:0007669"/>
    <property type="project" value="UniProtKB-SubCell"/>
</dbReference>
<sequence length="479" mass="50625">MNKVFIAVLLATALAAIEGTIVATAIPSITADLSGVELISWIYSAYLLSAAIATIIFGKLADLFGRKKMIIIGISIFVVGSLLSGLAQSMIMLIVFRAIQGIGAGSILPITLTMVSEIFNTEKARAKGQGYIAMVWGVSGVIGPLIGGFLVDQLSWHYIFLLNVPFGLGSLLMIAKYYKESVTITKHKIDFLGAGLFVITTVALLLSIIEGSNTGIWNAPLQIICYIVVVIGGLLFIRTEKRASEPIIPLSLFKNKRLNVVNGLTFVIMSIVISVSVYIPIYGQSVIGHNATKAGLMIAPLSVMWTVSAIAIGSLVGKIANKTIIQIGTSFLVAGTAMLAFLQQDSSSIYVSISTALIGLGMGLIAPLLIITVQAAAKKDEMGISIGLNSFTNTFSQSVGAAMFGVIFNFITAKALRDLDKGEVQLNGALDRSIFSDADIATIKGIITDGSVAVYIGALVLAVIAFILAAMLQKKKPIQ</sequence>
<feature type="transmembrane region" description="Helical" evidence="7">
    <location>
        <begin position="39"/>
        <end position="58"/>
    </location>
</feature>
<dbReference type="InterPro" id="IPR011701">
    <property type="entry name" value="MFS"/>
</dbReference>
<evidence type="ECO:0000256" key="6">
    <source>
        <dbReference type="ARBA" id="ARBA00023136"/>
    </source>
</evidence>
<evidence type="ECO:0000256" key="4">
    <source>
        <dbReference type="ARBA" id="ARBA00022692"/>
    </source>
</evidence>
<evidence type="ECO:0000259" key="8">
    <source>
        <dbReference type="PROSITE" id="PS50850"/>
    </source>
</evidence>
<comment type="subcellular location">
    <subcellularLocation>
        <location evidence="1">Cell membrane</location>
        <topology evidence="1">Multi-pass membrane protein</topology>
    </subcellularLocation>
</comment>
<feature type="transmembrane region" description="Helical" evidence="7">
    <location>
        <begin position="131"/>
        <end position="150"/>
    </location>
</feature>
<evidence type="ECO:0000313" key="11">
    <source>
        <dbReference type="Proteomes" id="UP000254330"/>
    </source>
</evidence>
<dbReference type="InterPro" id="IPR020846">
    <property type="entry name" value="MFS_dom"/>
</dbReference>
<evidence type="ECO:0000256" key="3">
    <source>
        <dbReference type="ARBA" id="ARBA00022475"/>
    </source>
</evidence>
<feature type="transmembrane region" description="Helical" evidence="7">
    <location>
        <begin position="189"/>
        <end position="209"/>
    </location>
</feature>
<keyword evidence="3" id="KW-1003">Cell membrane</keyword>
<dbReference type="Pfam" id="PF07690">
    <property type="entry name" value="MFS_1"/>
    <property type="match status" value="1"/>
</dbReference>
<dbReference type="PANTHER" id="PTHR23501:SF191">
    <property type="entry name" value="VACUOLAR BASIC AMINO ACID TRANSPORTER 4"/>
    <property type="match status" value="1"/>
</dbReference>
<dbReference type="RefSeq" id="WP_109350259.1">
    <property type="nucleotide sequence ID" value="NZ_BJUE01000023.1"/>
</dbReference>
<evidence type="ECO:0000256" key="7">
    <source>
        <dbReference type="SAM" id="Phobius"/>
    </source>
</evidence>
<dbReference type="AlphaFoldDB" id="A0A2U3AB19"/>
<keyword evidence="6 7" id="KW-0472">Membrane</keyword>
<dbReference type="PROSITE" id="PS50850">
    <property type="entry name" value="MFS"/>
    <property type="match status" value="1"/>
</dbReference>
<dbReference type="OrthoDB" id="9807274at2"/>